<dbReference type="Proteomes" id="UP001489004">
    <property type="component" value="Unassembled WGS sequence"/>
</dbReference>
<dbReference type="InterPro" id="IPR052965">
    <property type="entry name" value="Pigment-catalase-like"/>
</dbReference>
<comment type="caution">
    <text evidence="2">The sequence shown here is derived from an EMBL/GenBank/DDBJ whole genome shotgun (WGS) entry which is preliminary data.</text>
</comment>
<keyword evidence="3" id="KW-1185">Reference proteome</keyword>
<gene>
    <name evidence="2" type="ORF">WJX72_004516</name>
</gene>
<dbReference type="Pfam" id="PF13668">
    <property type="entry name" value="Ferritin_2"/>
    <property type="match status" value="1"/>
</dbReference>
<sequence>MKALARTNSTCNIRTVDNAGPYNFTLLSTLADQVAAGIAAKGNFTDKDVIDFLVNVECLEGQFDTWGVFGRGFLDNLEQGGPVPIGARAANLTAATIPYLQEVALQEQGHTLFTRHAGSNQPCPPIDFDGGFNALLAVAYGLPAGQTVQQKYGAPFDPFKNDVNFVVSMLTLEELGATGNKGLIPWFTSPVLQNGVAGLATSANSQATIQRFLLWQLRNQIVEPFGETAEQTFARISAYRNNIIQAPLIDQGIVNTDPRFIAVPYNFLNLMPTDIWGTTFVRSPQQIIQILTIGNPNGVGGFFPSGLKGVIRSPAGFNAAPLTGLESYPPNLRISGQEPAAFVGTIVPLTPNGAGLVPDQNALTQALGGPPLDGSPNSRGAAPLPASGPVNTVGPPDVQVAQPAFGGPNVGLPTGG</sequence>
<protein>
    <submittedName>
        <fullName evidence="2">Uncharacterized protein</fullName>
    </submittedName>
</protein>
<dbReference type="PANTHER" id="PTHR31694">
    <property type="entry name" value="DESICCATION-LIKE PROTEIN"/>
    <property type="match status" value="1"/>
</dbReference>
<dbReference type="AlphaFoldDB" id="A0AAW1QR29"/>
<name>A0AAW1QR29_9CHLO</name>
<evidence type="ECO:0000313" key="2">
    <source>
        <dbReference type="EMBL" id="KAK9823663.1"/>
    </source>
</evidence>
<dbReference type="EMBL" id="JALJOR010000002">
    <property type="protein sequence ID" value="KAK9823663.1"/>
    <property type="molecule type" value="Genomic_DNA"/>
</dbReference>
<feature type="region of interest" description="Disordered" evidence="1">
    <location>
        <begin position="357"/>
        <end position="416"/>
    </location>
</feature>
<accession>A0AAW1QR29</accession>
<dbReference type="PANTHER" id="PTHR31694:SF26">
    <property type="entry name" value="OS05G0151100 PROTEIN"/>
    <property type="match status" value="1"/>
</dbReference>
<proteinExistence type="predicted"/>
<organism evidence="2 3">
    <name type="scientific">[Myrmecia] bisecta</name>
    <dbReference type="NCBI Taxonomy" id="41462"/>
    <lineage>
        <taxon>Eukaryota</taxon>
        <taxon>Viridiplantae</taxon>
        <taxon>Chlorophyta</taxon>
        <taxon>core chlorophytes</taxon>
        <taxon>Trebouxiophyceae</taxon>
        <taxon>Trebouxiales</taxon>
        <taxon>Trebouxiaceae</taxon>
        <taxon>Myrmecia</taxon>
    </lineage>
</organism>
<evidence type="ECO:0000256" key="1">
    <source>
        <dbReference type="SAM" id="MobiDB-lite"/>
    </source>
</evidence>
<evidence type="ECO:0000313" key="3">
    <source>
        <dbReference type="Proteomes" id="UP001489004"/>
    </source>
</evidence>
<reference evidence="2 3" key="1">
    <citation type="journal article" date="2024" name="Nat. Commun.">
        <title>Phylogenomics reveals the evolutionary origins of lichenization in chlorophyte algae.</title>
        <authorList>
            <person name="Puginier C."/>
            <person name="Libourel C."/>
            <person name="Otte J."/>
            <person name="Skaloud P."/>
            <person name="Haon M."/>
            <person name="Grisel S."/>
            <person name="Petersen M."/>
            <person name="Berrin J.G."/>
            <person name="Delaux P.M."/>
            <person name="Dal Grande F."/>
            <person name="Keller J."/>
        </authorList>
    </citation>
    <scope>NUCLEOTIDE SEQUENCE [LARGE SCALE GENOMIC DNA]</scope>
    <source>
        <strain evidence="2 3">SAG 2043</strain>
    </source>
</reference>